<protein>
    <recommendedName>
        <fullName evidence="2">OTU domain-containing protein</fullName>
    </recommendedName>
</protein>
<comment type="caution">
    <text evidence="3">The sequence shown here is derived from an EMBL/GenBank/DDBJ whole genome shotgun (WGS) entry which is preliminary data.</text>
</comment>
<name>A0AA88XJF5_PINIB</name>
<feature type="compositionally biased region" description="Acidic residues" evidence="1">
    <location>
        <begin position="254"/>
        <end position="264"/>
    </location>
</feature>
<feature type="domain" description="OTU" evidence="2">
    <location>
        <begin position="360"/>
        <end position="504"/>
    </location>
</feature>
<feature type="region of interest" description="Disordered" evidence="1">
    <location>
        <begin position="834"/>
        <end position="862"/>
    </location>
</feature>
<gene>
    <name evidence="3" type="ORF">FSP39_018610</name>
</gene>
<dbReference type="CDD" id="cd22758">
    <property type="entry name" value="OTU_232R-like"/>
    <property type="match status" value="1"/>
</dbReference>
<reference evidence="3" key="1">
    <citation type="submission" date="2019-08" db="EMBL/GenBank/DDBJ databases">
        <title>The improved chromosome-level genome for the pearl oyster Pinctada fucata martensii using PacBio sequencing and Hi-C.</title>
        <authorList>
            <person name="Zheng Z."/>
        </authorList>
    </citation>
    <scope>NUCLEOTIDE SEQUENCE</scope>
    <source>
        <strain evidence="3">ZZ-2019</strain>
        <tissue evidence="3">Adductor muscle</tissue>
    </source>
</reference>
<feature type="region of interest" description="Disordered" evidence="1">
    <location>
        <begin position="66"/>
        <end position="135"/>
    </location>
</feature>
<feature type="region of interest" description="Disordered" evidence="1">
    <location>
        <begin position="1152"/>
        <end position="1174"/>
    </location>
</feature>
<feature type="compositionally biased region" description="Basic and acidic residues" evidence="1">
    <location>
        <begin position="93"/>
        <end position="115"/>
    </location>
</feature>
<dbReference type="Gene3D" id="3.90.70.80">
    <property type="match status" value="1"/>
</dbReference>
<dbReference type="Proteomes" id="UP001186944">
    <property type="component" value="Unassembled WGS sequence"/>
</dbReference>
<evidence type="ECO:0000259" key="2">
    <source>
        <dbReference type="PROSITE" id="PS50802"/>
    </source>
</evidence>
<dbReference type="SUPFAM" id="SSF54001">
    <property type="entry name" value="Cysteine proteinases"/>
    <property type="match status" value="1"/>
</dbReference>
<organism evidence="3 4">
    <name type="scientific">Pinctada imbricata</name>
    <name type="common">Atlantic pearl-oyster</name>
    <name type="synonym">Pinctada martensii</name>
    <dbReference type="NCBI Taxonomy" id="66713"/>
    <lineage>
        <taxon>Eukaryota</taxon>
        <taxon>Metazoa</taxon>
        <taxon>Spiralia</taxon>
        <taxon>Lophotrochozoa</taxon>
        <taxon>Mollusca</taxon>
        <taxon>Bivalvia</taxon>
        <taxon>Autobranchia</taxon>
        <taxon>Pteriomorphia</taxon>
        <taxon>Pterioida</taxon>
        <taxon>Pterioidea</taxon>
        <taxon>Pteriidae</taxon>
        <taxon>Pinctada</taxon>
    </lineage>
</organism>
<evidence type="ECO:0000313" key="4">
    <source>
        <dbReference type="Proteomes" id="UP001186944"/>
    </source>
</evidence>
<sequence length="1174" mass="136800">MEPASEKDKKTSENEDETINLEQTILNCDKEKDLIQENIHVTRKNEKINVTIVRADEKDNHAFMNIQLTSDNIEKTSEDEDQTRNNQEQTMPKCDKEKETTETEKKETTENDRMPRKGNSICSNENNISGKKTLTSDLSETSNIIDAPCKSRMPKNQTSKPDTVDEIKAIKERKGKGSIALLGAQKIKKKYKRYKKPKRKSNKRKTEREKRTKENSDSEYSSSDNIPLQYLKENRNSKDRRKKRKIYTQMFEGDNGDEVEYDSEDSYKPSKKDQNSSDSEFSPESNEENDNLLQFEIEAKRRRDKREKKEHAPFEKRNNHSVIYSIEKAKERSMQESELGDLIRKDHTTRIDELLVANGMERKTVVPDGNCFFRAAMYHLPSIKGVAQLRQLLCDHLLDNAEEYKGFFMSSENLHSAESDLLWMDFSVEVEKLRGNGIWSNKAADILPLVLANFTCRHVRIFSSSPEISVLDIEPTLQTKQGIIEERIYMAYIGSEHYDGCVKQINDKTHIQANGILDTEQKSTSNIEEMDESYVHKEEQSPLQHNEHKRGRPIGTSKTKSDSFMTPPKKKLFRKRKCTPETWKKNVRKKLKLSGQQYVSQRGKTVNAKEMKQVNCNKCKLKCSSKVSDEKRREVFQNFWSLGSYERQKDFVVSHVEEKNTRTYLTDDNQPAKKRRQVYRTYSFEVDGIRTPVCKKFFMSTLSVGESYVDHAMKNKSGGVFAGSDMRGRHKPYNKTTERAAQLVREHIESFPALEGHNTRKDSNRRYLGHELNITKMYELYLELHKGKLREDELVSQPIYRRIFNEEYNFSFHKPKKDQCSLCVSYHTAVHNKTASEKEKEDYEKHQDRKKRAREEKQKDKDIAKSRDDTFVATFDLQAVLSTPCSLVSQLYYTRKLSCYNLSIYNLSSSNATCYLWSEVEAKRGSCEIGTCLYLQLLSLPTNIKHAIFYSDACSGQNRNQFTATSLMHAVTYLQNIDIVDHKFLESGHTQMECDSMHAAIEFAKKKTEIYIPQQWSTVIRMARRKDPYNVVPLTHEDIWDFKKVQSQSMKYNKIEINGTKINWLNIKWLRFMKEDPDNILFKYNFEEDFRKMKVTGSGKRGRPIEKTKELPRKYTGKQPISQAKKKDLLNLCKTKIISSEYHDFYKNLPSSNNIADNLPEPDVEEDDTDSETD</sequence>
<evidence type="ECO:0000256" key="1">
    <source>
        <dbReference type="SAM" id="MobiDB-lite"/>
    </source>
</evidence>
<feature type="compositionally biased region" description="Basic and acidic residues" evidence="1">
    <location>
        <begin position="162"/>
        <end position="172"/>
    </location>
</feature>
<dbReference type="PROSITE" id="PS50802">
    <property type="entry name" value="OTU"/>
    <property type="match status" value="1"/>
</dbReference>
<feature type="compositionally biased region" description="Basic and acidic residues" evidence="1">
    <location>
        <begin position="265"/>
        <end position="275"/>
    </location>
</feature>
<dbReference type="PANTHER" id="PTHR10773">
    <property type="entry name" value="DNA-DIRECTED RNA POLYMERASES I, II, AND III SUBUNIT RPABC2"/>
    <property type="match status" value="1"/>
</dbReference>
<dbReference type="InterPro" id="IPR038765">
    <property type="entry name" value="Papain-like_cys_pep_sf"/>
</dbReference>
<evidence type="ECO:0000313" key="3">
    <source>
        <dbReference type="EMBL" id="KAK3086451.1"/>
    </source>
</evidence>
<accession>A0AA88XJF5</accession>
<feature type="region of interest" description="Disordered" evidence="1">
    <location>
        <begin position="537"/>
        <end position="571"/>
    </location>
</feature>
<feature type="compositionally biased region" description="Basic and acidic residues" evidence="1">
    <location>
        <begin position="204"/>
        <end position="216"/>
    </location>
</feature>
<dbReference type="InterPro" id="IPR003323">
    <property type="entry name" value="OTU_dom"/>
</dbReference>
<feature type="region of interest" description="Disordered" evidence="1">
    <location>
        <begin position="147"/>
        <end position="292"/>
    </location>
</feature>
<feature type="compositionally biased region" description="Acidic residues" evidence="1">
    <location>
        <begin position="1160"/>
        <end position="1174"/>
    </location>
</feature>
<dbReference type="AlphaFoldDB" id="A0AA88XJF5"/>
<feature type="compositionally biased region" description="Polar residues" evidence="1">
    <location>
        <begin position="120"/>
        <end position="135"/>
    </location>
</feature>
<feature type="compositionally biased region" description="Basic residues" evidence="1">
    <location>
        <begin position="186"/>
        <end position="203"/>
    </location>
</feature>
<dbReference type="EMBL" id="VSWD01000012">
    <property type="protein sequence ID" value="KAK3086451.1"/>
    <property type="molecule type" value="Genomic_DNA"/>
</dbReference>
<proteinExistence type="predicted"/>
<dbReference type="PANTHER" id="PTHR10773:SF19">
    <property type="match status" value="1"/>
</dbReference>
<keyword evidence="4" id="KW-1185">Reference proteome</keyword>